<organism evidence="1 2">
    <name type="scientific">Umbelopsis ramanniana AG</name>
    <dbReference type="NCBI Taxonomy" id="1314678"/>
    <lineage>
        <taxon>Eukaryota</taxon>
        <taxon>Fungi</taxon>
        <taxon>Fungi incertae sedis</taxon>
        <taxon>Mucoromycota</taxon>
        <taxon>Mucoromycotina</taxon>
        <taxon>Umbelopsidomycetes</taxon>
        <taxon>Umbelopsidales</taxon>
        <taxon>Umbelopsidaceae</taxon>
        <taxon>Umbelopsis</taxon>
    </lineage>
</organism>
<dbReference type="EMBL" id="MU620928">
    <property type="protein sequence ID" value="KAI8578612.1"/>
    <property type="molecule type" value="Genomic_DNA"/>
</dbReference>
<dbReference type="GeneID" id="75915296"/>
<dbReference type="AlphaFoldDB" id="A0AAD5HC19"/>
<accession>A0AAD5HC19</accession>
<dbReference type="RefSeq" id="XP_051443616.1">
    <property type="nucleotide sequence ID" value="XM_051589951.1"/>
</dbReference>
<name>A0AAD5HC19_UMBRA</name>
<proteinExistence type="predicted"/>
<dbReference type="Proteomes" id="UP001206595">
    <property type="component" value="Unassembled WGS sequence"/>
</dbReference>
<feature type="non-terminal residue" evidence="1">
    <location>
        <position position="1"/>
    </location>
</feature>
<evidence type="ECO:0000313" key="1">
    <source>
        <dbReference type="EMBL" id="KAI8578612.1"/>
    </source>
</evidence>
<reference evidence="1" key="2">
    <citation type="journal article" date="2022" name="Proc. Natl. Acad. Sci. U.S.A.">
        <title>Diploid-dominant life cycles characterize the early evolution of Fungi.</title>
        <authorList>
            <person name="Amses K.R."/>
            <person name="Simmons D.R."/>
            <person name="Longcore J.E."/>
            <person name="Mondo S.J."/>
            <person name="Seto K."/>
            <person name="Jeronimo G.H."/>
            <person name="Bonds A.E."/>
            <person name="Quandt C.A."/>
            <person name="Davis W.J."/>
            <person name="Chang Y."/>
            <person name="Federici B.A."/>
            <person name="Kuo A."/>
            <person name="LaButti K."/>
            <person name="Pangilinan J."/>
            <person name="Andreopoulos W."/>
            <person name="Tritt A."/>
            <person name="Riley R."/>
            <person name="Hundley H."/>
            <person name="Johnson J."/>
            <person name="Lipzen A."/>
            <person name="Barry K."/>
            <person name="Lang B.F."/>
            <person name="Cuomo C.A."/>
            <person name="Buchler N.E."/>
            <person name="Grigoriev I.V."/>
            <person name="Spatafora J.W."/>
            <person name="Stajich J.E."/>
            <person name="James T.Y."/>
        </authorList>
    </citation>
    <scope>NUCLEOTIDE SEQUENCE</scope>
    <source>
        <strain evidence="1">AG</strain>
    </source>
</reference>
<evidence type="ECO:0000313" key="2">
    <source>
        <dbReference type="Proteomes" id="UP001206595"/>
    </source>
</evidence>
<comment type="caution">
    <text evidence="1">The sequence shown here is derived from an EMBL/GenBank/DDBJ whole genome shotgun (WGS) entry which is preliminary data.</text>
</comment>
<gene>
    <name evidence="1" type="ORF">K450DRAFT_246679</name>
</gene>
<reference evidence="1" key="1">
    <citation type="submission" date="2021-06" db="EMBL/GenBank/DDBJ databases">
        <authorList>
            <consortium name="DOE Joint Genome Institute"/>
            <person name="Mondo S.J."/>
            <person name="Amses K.R."/>
            <person name="Simmons D.R."/>
            <person name="Longcore J.E."/>
            <person name="Seto K."/>
            <person name="Alves G.H."/>
            <person name="Bonds A.E."/>
            <person name="Quandt C.A."/>
            <person name="Davis W.J."/>
            <person name="Chang Y."/>
            <person name="Letcher P.M."/>
            <person name="Powell M.J."/>
            <person name="Kuo A."/>
            <person name="Labutti K."/>
            <person name="Pangilinan J."/>
            <person name="Andreopoulos W."/>
            <person name="Tritt A."/>
            <person name="Riley R."/>
            <person name="Hundley H."/>
            <person name="Johnson J."/>
            <person name="Lipzen A."/>
            <person name="Barry K."/>
            <person name="Berbee M.L."/>
            <person name="Buchler N.E."/>
            <person name="Grigoriev I.V."/>
            <person name="Spatafora J.W."/>
            <person name="Stajich J.E."/>
            <person name="James T.Y."/>
        </authorList>
    </citation>
    <scope>NUCLEOTIDE SEQUENCE</scope>
    <source>
        <strain evidence="1">AG</strain>
    </source>
</reference>
<protein>
    <submittedName>
        <fullName evidence="1">Uncharacterized protein</fullName>
    </submittedName>
</protein>
<sequence>MIILSMAISTVWKQHWSFIFREDRSQSLTYNHLKNAMWKTLSERIIDDSKKHKKNSIWIHKGIVDWTSQNVHITYPSIHIAE</sequence>
<keyword evidence="2" id="KW-1185">Reference proteome</keyword>